<reference evidence="1" key="1">
    <citation type="submission" date="2022-01" db="EMBL/GenBank/DDBJ databases">
        <title>Whole genome-based taxonomy of the Shewanellaceae.</title>
        <authorList>
            <person name="Martin-Rodriguez A.J."/>
        </authorList>
    </citation>
    <scope>NUCLEOTIDE SEQUENCE</scope>
    <source>
        <strain evidence="1">DSM 16422</strain>
    </source>
</reference>
<protein>
    <submittedName>
        <fullName evidence="1">Gluconate 2-dehydrogenase subunit 3 family protein</fullName>
    </submittedName>
</protein>
<accession>A0A9X2CH75</accession>
<dbReference type="Proteomes" id="UP001139333">
    <property type="component" value="Unassembled WGS sequence"/>
</dbReference>
<gene>
    <name evidence="1" type="ORF">L2672_10770</name>
</gene>
<organism evidence="1 2">
    <name type="scientific">Shewanella gaetbuli</name>
    <dbReference type="NCBI Taxonomy" id="220752"/>
    <lineage>
        <taxon>Bacteria</taxon>
        <taxon>Pseudomonadati</taxon>
        <taxon>Pseudomonadota</taxon>
        <taxon>Gammaproteobacteria</taxon>
        <taxon>Alteromonadales</taxon>
        <taxon>Shewanellaceae</taxon>
        <taxon>Shewanella</taxon>
    </lineage>
</organism>
<dbReference type="EMBL" id="JAKIKP010000007">
    <property type="protein sequence ID" value="MCL1143178.1"/>
    <property type="molecule type" value="Genomic_DNA"/>
</dbReference>
<dbReference type="RefSeq" id="WP_248995858.1">
    <property type="nucleotide sequence ID" value="NZ_JAKIKP010000007.1"/>
</dbReference>
<name>A0A9X2CH75_9GAMM</name>
<comment type="caution">
    <text evidence="1">The sequence shown here is derived from an EMBL/GenBank/DDBJ whole genome shotgun (WGS) entry which is preliminary data.</text>
</comment>
<dbReference type="InterPro" id="IPR027056">
    <property type="entry name" value="Gluconate_2DH_su3"/>
</dbReference>
<evidence type="ECO:0000313" key="2">
    <source>
        <dbReference type="Proteomes" id="UP001139333"/>
    </source>
</evidence>
<sequence>MNRRQFVINLSVVLGCSVVSIESMVVAATSELDNRTYKAKFTEKQLECIKLIGDIIIPHTDTPSASQAEAHLYVDYYVHHFMTPDERMKFVGQFDNLLNANPSFLDLSANQQVKSIEILDRDMYQGSEQSTFYRKLKQLIVIGYYTSKIGATQALNFDPIPGPYQELKLSEVGGVWF</sequence>
<dbReference type="PROSITE" id="PS51257">
    <property type="entry name" value="PROKAR_LIPOPROTEIN"/>
    <property type="match status" value="1"/>
</dbReference>
<keyword evidence="2" id="KW-1185">Reference proteome</keyword>
<dbReference type="AlphaFoldDB" id="A0A9X2CH75"/>
<evidence type="ECO:0000313" key="1">
    <source>
        <dbReference type="EMBL" id="MCL1143178.1"/>
    </source>
</evidence>
<dbReference type="Pfam" id="PF13618">
    <property type="entry name" value="Gluconate_2-dh3"/>
    <property type="match status" value="1"/>
</dbReference>
<proteinExistence type="predicted"/>